<protein>
    <recommendedName>
        <fullName evidence="3">Head-to-tail adaptor</fullName>
    </recommendedName>
</protein>
<comment type="caution">
    <text evidence="1">The sequence shown here is derived from an EMBL/GenBank/DDBJ whole genome shotgun (WGS) entry which is preliminary data.</text>
</comment>
<name>A0ABT1NXM2_9MICC</name>
<reference evidence="1 2" key="1">
    <citation type="submission" date="2022-07" db="EMBL/GenBank/DDBJ databases">
        <title>Novel species in genus Arthrobacter.</title>
        <authorList>
            <person name="Liu Y."/>
        </authorList>
    </citation>
    <scope>NUCLEOTIDE SEQUENCE [LARGE SCALE GENOMIC DNA]</scope>
    <source>
        <strain evidence="2">zg-Y859</strain>
    </source>
</reference>
<proteinExistence type="predicted"/>
<keyword evidence="2" id="KW-1185">Reference proteome</keyword>
<evidence type="ECO:0000313" key="1">
    <source>
        <dbReference type="EMBL" id="MCQ1951449.1"/>
    </source>
</evidence>
<organism evidence="1 2">
    <name type="scientific">Arthrobacter jinronghuae</name>
    <dbReference type="NCBI Taxonomy" id="2964609"/>
    <lineage>
        <taxon>Bacteria</taxon>
        <taxon>Bacillati</taxon>
        <taxon>Actinomycetota</taxon>
        <taxon>Actinomycetes</taxon>
        <taxon>Micrococcales</taxon>
        <taxon>Micrococcaceae</taxon>
        <taxon>Arthrobacter</taxon>
    </lineage>
</organism>
<sequence length="130" mass="14189">MSLSTSRVSIVADLLSYGEDAAAQWAWEAPQEVLEEVLTVAGWVLYNGPGPADGSSMLISKAVALAGIYVRESRPRALHRKRRDLKVYAATVANDTPYAQERFLGSDDYDAVGPDARSYWGQQQLPQAST</sequence>
<dbReference type="RefSeq" id="WP_255866480.1">
    <property type="nucleotide sequence ID" value="NZ_CP104263.1"/>
</dbReference>
<dbReference type="EMBL" id="JANFLP010000018">
    <property type="protein sequence ID" value="MCQ1951449.1"/>
    <property type="molecule type" value="Genomic_DNA"/>
</dbReference>
<dbReference type="Proteomes" id="UP001206924">
    <property type="component" value="Unassembled WGS sequence"/>
</dbReference>
<accession>A0ABT1NXM2</accession>
<evidence type="ECO:0008006" key="3">
    <source>
        <dbReference type="Google" id="ProtNLM"/>
    </source>
</evidence>
<evidence type="ECO:0000313" key="2">
    <source>
        <dbReference type="Proteomes" id="UP001206924"/>
    </source>
</evidence>
<gene>
    <name evidence="1" type="ORF">NNX28_16125</name>
</gene>